<dbReference type="GO" id="GO:0006508">
    <property type="term" value="P:proteolysis"/>
    <property type="evidence" value="ECO:0007669"/>
    <property type="project" value="UniProtKB-KW"/>
</dbReference>
<keyword evidence="9" id="KW-1185">Reference proteome</keyword>
<feature type="domain" description="Peptidase S9A N-terminal" evidence="7">
    <location>
        <begin position="14"/>
        <end position="422"/>
    </location>
</feature>
<evidence type="ECO:0000313" key="8">
    <source>
        <dbReference type="EMBL" id="CPR22059.1"/>
    </source>
</evidence>
<dbReference type="PANTHER" id="PTHR11757:SF19">
    <property type="entry name" value="PROLYL ENDOPEPTIDASE-LIKE"/>
    <property type="match status" value="1"/>
</dbReference>
<dbReference type="SUPFAM" id="SSF53474">
    <property type="entry name" value="alpha/beta-Hydrolases"/>
    <property type="match status" value="1"/>
</dbReference>
<dbReference type="InterPro" id="IPR051543">
    <property type="entry name" value="Serine_Peptidase_S9A"/>
</dbReference>
<dbReference type="InterPro" id="IPR002471">
    <property type="entry name" value="Pept_S9_AS"/>
</dbReference>
<protein>
    <submittedName>
        <fullName evidence="8">Protease 2</fullName>
        <ecNumber evidence="8">3.4.21.83</ecNumber>
    </submittedName>
</protein>
<sequence length="705" mass="78976">MTAHSLRPTGIKPPRATRKSTAATHHGITIEDEYSWLRAENWQEVMRAPDRLDSAIRAHLEAENEYTNAALASTATLQSELFDEMKARIKEDDSTVPTPDGSWAYSYRFVTGGQYPQLCRQPREGGDVTILLDGNELAKDKPYWSLGGSQHSPDHKRLAYAVDEKGSELYTIRIRDLDTGQDLEDVIPDTRGDFVWTNDSNTIVYVRLDENHRPLSVYRHVIGTPHADDVRVYHEPDSAFYVGIGKTQSSRFILIDAHDHQTSEVYLIDADNPSTEPRLVAPRQAGHEYSIEHHNDALVILTNSGDAVDFRIVEAPVNNPGQENWREIIPHRPGRLIIEAVAYKNHLVRLEREDGLPRIVISKFDDSSEHEISFDEEAYALGLSHGYEYDTTAIRFTYSSMTTPAEVYDYDMESRARTLRKRQEVPSGHNPANYVTRRLQAPTANGETVPVSLLYHKDTPLDGSAPALLYGYGSYGISIPASFSTTRLSLVDRGFVYAIAHIRGGKEKGYRWYTDGKLEKKTNTFKDFIAAGEHLVSEGFTKRGRIVANGGSAGGMLMGAVANMAPDLFLGIIADVPFVDVLNTMLDATLPLTPPEWLEWGNPLKSPEQFEIIRSYSPYDNVKDQPYPHILAYTGLTDPRVTYWEPAKWIARLREHNTSDKLVLLRINMEAGHSGASGRFTALKETAHDYAFALLIAGKTETAVS</sequence>
<evidence type="ECO:0000256" key="3">
    <source>
        <dbReference type="ARBA" id="ARBA00022801"/>
    </source>
</evidence>
<keyword evidence="3 8" id="KW-0378">Hydrolase</keyword>
<dbReference type="KEGG" id="fiy:BN1229_v1_3492"/>
<feature type="domain" description="Peptidase S9 prolyl oligopeptidase catalytic" evidence="6">
    <location>
        <begin position="482"/>
        <end position="695"/>
    </location>
</feature>
<keyword evidence="2 8" id="KW-0645">Protease</keyword>
<reference evidence="9" key="1">
    <citation type="submission" date="2015-02" db="EMBL/GenBank/DDBJ databases">
        <authorList>
            <person name="Chooi Y.-H."/>
        </authorList>
    </citation>
    <scope>NUCLEOTIDE SEQUENCE [LARGE SCALE GENOMIC DNA]</scope>
    <source>
        <strain evidence="9">strain Y</strain>
    </source>
</reference>
<dbReference type="PANTHER" id="PTHR11757">
    <property type="entry name" value="PROTEASE FAMILY S9A OLIGOPEPTIDASE"/>
    <property type="match status" value="1"/>
</dbReference>
<evidence type="ECO:0000259" key="7">
    <source>
        <dbReference type="Pfam" id="PF02897"/>
    </source>
</evidence>
<evidence type="ECO:0000256" key="5">
    <source>
        <dbReference type="SAM" id="MobiDB-lite"/>
    </source>
</evidence>
<evidence type="ECO:0000256" key="4">
    <source>
        <dbReference type="ARBA" id="ARBA00022825"/>
    </source>
</evidence>
<dbReference type="InterPro" id="IPR023302">
    <property type="entry name" value="Pept_S9A_N"/>
</dbReference>
<dbReference type="GO" id="GO:0004252">
    <property type="term" value="F:serine-type endopeptidase activity"/>
    <property type="evidence" value="ECO:0007669"/>
    <property type="project" value="UniProtKB-EC"/>
</dbReference>
<accession>A0A0D6JJ97</accession>
<dbReference type="Pfam" id="PF02897">
    <property type="entry name" value="Peptidase_S9_N"/>
    <property type="match status" value="1"/>
</dbReference>
<dbReference type="Proteomes" id="UP000033187">
    <property type="component" value="Chromosome 1"/>
</dbReference>
<evidence type="ECO:0000259" key="6">
    <source>
        <dbReference type="Pfam" id="PF00326"/>
    </source>
</evidence>
<dbReference type="EC" id="3.4.21.83" evidence="8"/>
<dbReference type="InterPro" id="IPR002470">
    <property type="entry name" value="Peptidase_S9A"/>
</dbReference>
<dbReference type="EMBL" id="LN829119">
    <property type="protein sequence ID" value="CPR22059.1"/>
    <property type="molecule type" value="Genomic_DNA"/>
</dbReference>
<dbReference type="InterPro" id="IPR029058">
    <property type="entry name" value="AB_hydrolase_fold"/>
</dbReference>
<dbReference type="Gene3D" id="2.130.10.120">
    <property type="entry name" value="Prolyl oligopeptidase, N-terminal domain"/>
    <property type="match status" value="1"/>
</dbReference>
<dbReference type="RefSeq" id="WP_046478338.1">
    <property type="nucleotide sequence ID" value="NZ_LN829118.1"/>
</dbReference>
<dbReference type="Gene3D" id="3.40.50.1820">
    <property type="entry name" value="alpha/beta hydrolase"/>
    <property type="match status" value="1"/>
</dbReference>
<dbReference type="Pfam" id="PF00326">
    <property type="entry name" value="Peptidase_S9"/>
    <property type="match status" value="1"/>
</dbReference>
<evidence type="ECO:0000313" key="9">
    <source>
        <dbReference type="Proteomes" id="UP000033187"/>
    </source>
</evidence>
<dbReference type="AlphaFoldDB" id="A0A0D6JJ97"/>
<name>A0A0D6JJ97_9HYPH</name>
<evidence type="ECO:0000256" key="1">
    <source>
        <dbReference type="ARBA" id="ARBA00005228"/>
    </source>
</evidence>
<evidence type="ECO:0000256" key="2">
    <source>
        <dbReference type="ARBA" id="ARBA00022670"/>
    </source>
</evidence>
<comment type="similarity">
    <text evidence="1">Belongs to the peptidase S9A family.</text>
</comment>
<dbReference type="OrthoDB" id="9801421at2"/>
<feature type="region of interest" description="Disordered" evidence="5">
    <location>
        <begin position="1"/>
        <end position="24"/>
    </location>
</feature>
<dbReference type="KEGG" id="fil:BN1229_v1_2422"/>
<organism evidence="8 9">
    <name type="scientific">Candidatus Filomicrobium marinum</name>
    <dbReference type="NCBI Taxonomy" id="1608628"/>
    <lineage>
        <taxon>Bacteria</taxon>
        <taxon>Pseudomonadati</taxon>
        <taxon>Pseudomonadota</taxon>
        <taxon>Alphaproteobacteria</taxon>
        <taxon>Hyphomicrobiales</taxon>
        <taxon>Hyphomicrobiaceae</taxon>
        <taxon>Filomicrobium</taxon>
    </lineage>
</organism>
<dbReference type="InterPro" id="IPR001375">
    <property type="entry name" value="Peptidase_S9_cat"/>
</dbReference>
<gene>
    <name evidence="8" type="primary">ptrB</name>
    <name evidence="8" type="ORF">YBN1229_v1_3492</name>
</gene>
<proteinExistence type="inferred from homology"/>
<keyword evidence="4" id="KW-0720">Serine protease</keyword>
<dbReference type="PROSITE" id="PS00708">
    <property type="entry name" value="PRO_ENDOPEP_SER"/>
    <property type="match status" value="1"/>
</dbReference>
<dbReference type="SUPFAM" id="SSF50993">
    <property type="entry name" value="Peptidase/esterase 'gauge' domain"/>
    <property type="match status" value="1"/>
</dbReference>
<dbReference type="PRINTS" id="PR00862">
    <property type="entry name" value="PROLIGOPTASE"/>
</dbReference>